<dbReference type="Pfam" id="PF09008">
    <property type="entry name" value="Head_binding"/>
    <property type="match status" value="1"/>
</dbReference>
<keyword evidence="4" id="KW-1185">Reference proteome</keyword>
<proteinExistence type="predicted"/>
<name>A0AA50DLP9_9GAMM</name>
<protein>
    <submittedName>
        <fullName evidence="3">Phage tailspike protein</fullName>
    </submittedName>
</protein>
<dbReference type="AlphaFoldDB" id="A0AA50DLP9"/>
<organism evidence="3 4">
    <name type="scientific">Erwinia pyri</name>
    <dbReference type="NCBI Taxonomy" id="3062598"/>
    <lineage>
        <taxon>Bacteria</taxon>
        <taxon>Pseudomonadati</taxon>
        <taxon>Pseudomonadota</taxon>
        <taxon>Gammaproteobacteria</taxon>
        <taxon>Enterobacterales</taxon>
        <taxon>Erwiniaceae</taxon>
        <taxon>Erwinia</taxon>
    </lineage>
</organism>
<dbReference type="InterPro" id="IPR011050">
    <property type="entry name" value="Pectin_lyase_fold/virulence"/>
</dbReference>
<feature type="signal peptide" evidence="1">
    <location>
        <begin position="1"/>
        <end position="26"/>
    </location>
</feature>
<dbReference type="InterPro" id="IPR012334">
    <property type="entry name" value="Pectin_lyas_fold"/>
</dbReference>
<dbReference type="EMBL" id="CP132353">
    <property type="protein sequence ID" value="WLS80294.1"/>
    <property type="molecule type" value="Genomic_DNA"/>
</dbReference>
<gene>
    <name evidence="3" type="ORF">Q3V30_07370</name>
</gene>
<dbReference type="Proteomes" id="UP001228139">
    <property type="component" value="Chromosome"/>
</dbReference>
<dbReference type="Gene3D" id="2.160.20.10">
    <property type="entry name" value="Single-stranded right-handed beta-helix, Pectin lyase-like"/>
    <property type="match status" value="1"/>
</dbReference>
<dbReference type="SUPFAM" id="SSF51126">
    <property type="entry name" value="Pectin lyase-like"/>
    <property type="match status" value="1"/>
</dbReference>
<reference evidence="3 4" key="1">
    <citation type="submission" date="2023-07" db="EMBL/GenBank/DDBJ databases">
        <title>Pathogenic bacteria of pear tree diseases.</title>
        <authorList>
            <person name="Zhang Z."/>
            <person name="He L."/>
            <person name="Huang R."/>
        </authorList>
    </citation>
    <scope>NUCLEOTIDE SEQUENCE [LARGE SCALE GENOMIC DNA]</scope>
    <source>
        <strain evidence="3 4">DE2</strain>
    </source>
</reference>
<dbReference type="KEGG" id="epi:Q3V30_07370"/>
<feature type="domain" description="Bacteriophage P22 tailspike N-terminal" evidence="2">
    <location>
        <begin position="48"/>
        <end position="148"/>
    </location>
</feature>
<evidence type="ECO:0000259" key="2">
    <source>
        <dbReference type="Pfam" id="PF09008"/>
    </source>
</evidence>
<evidence type="ECO:0000256" key="1">
    <source>
        <dbReference type="SAM" id="SignalP"/>
    </source>
</evidence>
<dbReference type="SUPFAM" id="SSF51327">
    <property type="entry name" value="Head-binding domain of phage P22 tailspike protein"/>
    <property type="match status" value="1"/>
</dbReference>
<sequence>MKRRELITAFSSILAALSVSSFSSQAAEKKASVSLKDVPAGDVPKQDVPILTPENLYTMPDRFWKNFNGKLYIGKAGTDPTQAGNLIDVFLKNASGKLSKIEQPIALNQGNFQQFIDDNAALLADPVHSMAVVDESGKQLFNIPDVTRPGANSFSKRLSQPAGYQLIGEIPSVEELRKTRPLFSGAKVKLSSWHEGLEEGGGEFVGTLEAGKDDGGVIFAGDGFHWRRVVEDFNRLTLFDFGAIDDGKTDAAPAVEAMYNWSQNADLQICVQFPAGTFFVSGCDFSKEQTRFFRVSGAMVNFGYFPATTIVSDGKSDFIFKVNTRWVEVSNLIVNGRTDTQPNKQGFFLNKCEGGQFFRGASLRFVRMGGTSLSLMDTLDCKIDQWYASRCTGDVIKSVWSNLPKGKWDHSTAIELSNFNAQYCTEGMVLNLERCGQSIIHNGWIEHSEHPGNISNGQWIVDALSLEGCKNPLIAHNSRLNMRQTNLQSGSWIDNAQDGKAWLSAFERGSTRVESYGVAVDGSMKYNYLTSRYRIINNTNQEKWYELGNIFTPDVGDNWEIEIFGQSSFSNGTDKAVLNEVIDGRTTGGKAIISLQRKTHKFEASWHAEGASPIVDVMYTTPYDTDTRVFVKLAGWLASAGVLMKSTAKDRFMTGKCARFDSKMDFAKAPTGENAHRALQRFTLHNGKAGIGANEQGDLLLESRLLKTEEVNTAQPIGYVSMVVNGKQVAMPYFALKE</sequence>
<evidence type="ECO:0000313" key="4">
    <source>
        <dbReference type="Proteomes" id="UP001228139"/>
    </source>
</evidence>
<dbReference type="InterPro" id="IPR036730">
    <property type="entry name" value="P22_tailspike_N_sf"/>
</dbReference>
<dbReference type="RefSeq" id="WP_306211846.1">
    <property type="nucleotide sequence ID" value="NZ_CP132353.1"/>
</dbReference>
<accession>A0AA50DLP9</accession>
<dbReference type="InterPro" id="IPR009093">
    <property type="entry name" value="P22_tailspike_N"/>
</dbReference>
<evidence type="ECO:0000313" key="3">
    <source>
        <dbReference type="EMBL" id="WLS80294.1"/>
    </source>
</evidence>
<feature type="chain" id="PRO_5041411172" evidence="1">
    <location>
        <begin position="27"/>
        <end position="738"/>
    </location>
</feature>
<dbReference type="Gene3D" id="2.170.14.10">
    <property type="entry name" value="Phage P22 tailspike-like, N-terminal domain"/>
    <property type="match status" value="1"/>
</dbReference>
<keyword evidence="1" id="KW-0732">Signal</keyword>